<dbReference type="GO" id="GO:0004672">
    <property type="term" value="F:protein kinase activity"/>
    <property type="evidence" value="ECO:0007669"/>
    <property type="project" value="InterPro"/>
</dbReference>
<dbReference type="Gene3D" id="1.10.510.10">
    <property type="entry name" value="Transferase(Phosphotransferase) domain 1"/>
    <property type="match status" value="1"/>
</dbReference>
<gene>
    <name evidence="2" type="ORF">PVAP13_8KG390215</name>
</gene>
<dbReference type="Proteomes" id="UP000823388">
    <property type="component" value="Chromosome 8K"/>
</dbReference>
<evidence type="ECO:0000313" key="3">
    <source>
        <dbReference type="Proteomes" id="UP000823388"/>
    </source>
</evidence>
<dbReference type="EMBL" id="CM029051">
    <property type="protein sequence ID" value="KAG2564184.1"/>
    <property type="molecule type" value="Genomic_DNA"/>
</dbReference>
<sequence length="182" mass="20237">MQTLRRHAKYGSLGRASRKSDVFSYGIMLLEVFTAKRPTDPMFTGELSIRQWVYDAYATGLASVLDNRLLQDEALSIRELNGTLSSIFELGLQCSSDSPNRRMSMREVVVRLKKIKKDYAKSISANMQSAVPVADCVQTVFSEDLVTVFGALEDGVIAVPVADRSLLYLDMDISSIRLSNES</sequence>
<protein>
    <recommendedName>
        <fullName evidence="1">Serine-threonine/tyrosine-protein kinase catalytic domain-containing protein</fullName>
    </recommendedName>
</protein>
<dbReference type="AlphaFoldDB" id="A0A8T0Q1K4"/>
<dbReference type="SUPFAM" id="SSF56112">
    <property type="entry name" value="Protein kinase-like (PK-like)"/>
    <property type="match status" value="1"/>
</dbReference>
<dbReference type="PANTHER" id="PTHR48055:SF57">
    <property type="entry name" value="PROTEIN KINASE DOMAIN-CONTAINING PROTEIN"/>
    <property type="match status" value="1"/>
</dbReference>
<comment type="caution">
    <text evidence="2">The sequence shown here is derived from an EMBL/GenBank/DDBJ whole genome shotgun (WGS) entry which is preliminary data.</text>
</comment>
<accession>A0A8T0Q1K4</accession>
<dbReference type="InterPro" id="IPR001245">
    <property type="entry name" value="Ser-Thr/Tyr_kinase_cat_dom"/>
</dbReference>
<evidence type="ECO:0000259" key="1">
    <source>
        <dbReference type="Pfam" id="PF07714"/>
    </source>
</evidence>
<evidence type="ECO:0000313" key="2">
    <source>
        <dbReference type="EMBL" id="KAG2564184.1"/>
    </source>
</evidence>
<organism evidence="2 3">
    <name type="scientific">Panicum virgatum</name>
    <name type="common">Blackwell switchgrass</name>
    <dbReference type="NCBI Taxonomy" id="38727"/>
    <lineage>
        <taxon>Eukaryota</taxon>
        <taxon>Viridiplantae</taxon>
        <taxon>Streptophyta</taxon>
        <taxon>Embryophyta</taxon>
        <taxon>Tracheophyta</taxon>
        <taxon>Spermatophyta</taxon>
        <taxon>Magnoliopsida</taxon>
        <taxon>Liliopsida</taxon>
        <taxon>Poales</taxon>
        <taxon>Poaceae</taxon>
        <taxon>PACMAD clade</taxon>
        <taxon>Panicoideae</taxon>
        <taxon>Panicodae</taxon>
        <taxon>Paniceae</taxon>
        <taxon>Panicinae</taxon>
        <taxon>Panicum</taxon>
        <taxon>Panicum sect. Hiantes</taxon>
    </lineage>
</organism>
<dbReference type="PANTHER" id="PTHR48055">
    <property type="entry name" value="LEUCINE-RICH REPEAT RECEPTOR PROTEIN KINASE EMS1"/>
    <property type="match status" value="1"/>
</dbReference>
<dbReference type="Pfam" id="PF07714">
    <property type="entry name" value="PK_Tyr_Ser-Thr"/>
    <property type="match status" value="1"/>
</dbReference>
<proteinExistence type="predicted"/>
<feature type="domain" description="Serine-threonine/tyrosine-protein kinase catalytic" evidence="1">
    <location>
        <begin position="15"/>
        <end position="111"/>
    </location>
</feature>
<reference evidence="2 3" key="1">
    <citation type="submission" date="2020-05" db="EMBL/GenBank/DDBJ databases">
        <title>WGS assembly of Panicum virgatum.</title>
        <authorList>
            <person name="Lovell J.T."/>
            <person name="Jenkins J."/>
            <person name="Shu S."/>
            <person name="Juenger T.E."/>
            <person name="Schmutz J."/>
        </authorList>
    </citation>
    <scope>NUCLEOTIDE SEQUENCE [LARGE SCALE GENOMIC DNA]</scope>
    <source>
        <strain evidence="3">cv. AP13</strain>
    </source>
</reference>
<keyword evidence="3" id="KW-1185">Reference proteome</keyword>
<dbReference type="GO" id="GO:0016020">
    <property type="term" value="C:membrane"/>
    <property type="evidence" value="ECO:0007669"/>
    <property type="project" value="TreeGrafter"/>
</dbReference>
<dbReference type="InterPro" id="IPR051564">
    <property type="entry name" value="LRR_receptor-like_kinase"/>
</dbReference>
<name>A0A8T0Q1K4_PANVG</name>
<dbReference type="InterPro" id="IPR011009">
    <property type="entry name" value="Kinase-like_dom_sf"/>
</dbReference>